<gene>
    <name evidence="1" type="ORF">Purlil1_12544</name>
</gene>
<proteinExistence type="predicted"/>
<comment type="caution">
    <text evidence="1">The sequence shown here is derived from an EMBL/GenBank/DDBJ whole genome shotgun (WGS) entry which is preliminary data.</text>
</comment>
<accession>A0ABR0BGL3</accession>
<evidence type="ECO:0000313" key="1">
    <source>
        <dbReference type="EMBL" id="KAK4076862.1"/>
    </source>
</evidence>
<dbReference type="PANTHER" id="PTHR33481">
    <property type="entry name" value="REVERSE TRANSCRIPTASE"/>
    <property type="match status" value="1"/>
</dbReference>
<evidence type="ECO:0000313" key="2">
    <source>
        <dbReference type="Proteomes" id="UP001287286"/>
    </source>
</evidence>
<dbReference type="PANTHER" id="PTHR33481:SF1">
    <property type="entry name" value="ENDONUCLEASE_EXONUCLEASE_PHOSPHATASE DOMAIN-CONTAINING PROTEIN-RELATED"/>
    <property type="match status" value="1"/>
</dbReference>
<name>A0ABR0BGL3_PURLI</name>
<sequence>MGRFGYTDDTGILCIGHSLETTADRASRYISELVTWGAANGIRFDPAKTDGLHFCRTKPKVSLSVFHGGERLPDETMRWLGIRLDSTLMFKTHVENVKIGAQVDRDTPSAWNGISFDREIGGRGAGRGAPLARACKYQTWPVSKRYEKSRPSLCRASAAPWRRGVVRRANQPTFESAHERWLLGNPACSSVL</sequence>
<evidence type="ECO:0008006" key="3">
    <source>
        <dbReference type="Google" id="ProtNLM"/>
    </source>
</evidence>
<protein>
    <recommendedName>
        <fullName evidence="3">Reverse transcriptase domain-containing protein</fullName>
    </recommendedName>
</protein>
<dbReference type="EMBL" id="JAWRVI010000111">
    <property type="protein sequence ID" value="KAK4076862.1"/>
    <property type="molecule type" value="Genomic_DNA"/>
</dbReference>
<dbReference type="Proteomes" id="UP001287286">
    <property type="component" value="Unassembled WGS sequence"/>
</dbReference>
<reference evidence="1 2" key="1">
    <citation type="journal article" date="2024" name="Microbiol. Resour. Announc.">
        <title>Genome annotations for the ascomycete fungi Trichoderma harzianum, Trichoderma aggressivum, and Purpureocillium lilacinum.</title>
        <authorList>
            <person name="Beijen E.P.W."/>
            <person name="Ohm R.A."/>
        </authorList>
    </citation>
    <scope>NUCLEOTIDE SEQUENCE [LARGE SCALE GENOMIC DNA]</scope>
    <source>
        <strain evidence="1 2">CBS 150709</strain>
    </source>
</reference>
<organism evidence="1 2">
    <name type="scientific">Purpureocillium lilacinum</name>
    <name type="common">Paecilomyces lilacinus</name>
    <dbReference type="NCBI Taxonomy" id="33203"/>
    <lineage>
        <taxon>Eukaryota</taxon>
        <taxon>Fungi</taxon>
        <taxon>Dikarya</taxon>
        <taxon>Ascomycota</taxon>
        <taxon>Pezizomycotina</taxon>
        <taxon>Sordariomycetes</taxon>
        <taxon>Hypocreomycetidae</taxon>
        <taxon>Hypocreales</taxon>
        <taxon>Ophiocordycipitaceae</taxon>
        <taxon>Purpureocillium</taxon>
    </lineage>
</organism>
<keyword evidence="2" id="KW-1185">Reference proteome</keyword>